<comment type="function">
    <text evidence="1">Efflux system for nickel and cobalt.</text>
</comment>
<comment type="caution">
    <text evidence="15">The sequence shown here is derived from an EMBL/GenBank/DDBJ whole genome shotgun (WGS) entry which is preliminary data.</text>
</comment>
<dbReference type="GO" id="GO:0006824">
    <property type="term" value="P:cobalt ion transport"/>
    <property type="evidence" value="ECO:0007669"/>
    <property type="project" value="UniProtKB-KW"/>
</dbReference>
<evidence type="ECO:0000256" key="7">
    <source>
        <dbReference type="ARBA" id="ARBA00022692"/>
    </source>
</evidence>
<evidence type="ECO:0000256" key="1">
    <source>
        <dbReference type="ARBA" id="ARBA00002510"/>
    </source>
</evidence>
<dbReference type="GO" id="GO:0005886">
    <property type="term" value="C:plasma membrane"/>
    <property type="evidence" value="ECO:0007669"/>
    <property type="project" value="UniProtKB-SubCell"/>
</dbReference>
<keyword evidence="4 13" id="KW-0813">Transport</keyword>
<evidence type="ECO:0000256" key="14">
    <source>
        <dbReference type="SAM" id="SignalP"/>
    </source>
</evidence>
<keyword evidence="8 13" id="KW-1133">Transmembrane helix</keyword>
<dbReference type="GO" id="GO:0015099">
    <property type="term" value="F:nickel cation transmembrane transporter activity"/>
    <property type="evidence" value="ECO:0007669"/>
    <property type="project" value="UniProtKB-UniRule"/>
</dbReference>
<comment type="similarity">
    <text evidence="13">Belongs to the NiCoT transporter (TC 2.A.52) family.</text>
</comment>
<dbReference type="Pfam" id="PF03824">
    <property type="entry name" value="NicO"/>
    <property type="match status" value="1"/>
</dbReference>
<sequence>MRSFPHRSGQFRSVIATLCAFAATATLAHASSLGLGNVEPGAGAPSGFVMTYMPWLEPVLLFINARQQEFYRALTTSLKAMRTDAWQLWWLVGISFLYGIFHAAGPGHGKAVISSYMIANETELKRGVLISFLSAFVQGAVAILVTSAGFLILRGSTITMTDASRWLEIASFGLIMVFGLYLLSRKLKSMLVRPAMSFATPAPELAVAMGMNFREGHDHAHSHGPGLNHAHAAGEVCAVCGHAHAPSPEMVSGDRFSLADAWGAIMAVGLRPCSGAIFVLTFAFLNGLYLGGVLSVFAMSVGTAITVSILATIAVTAKDAAIRYAGSGSRALWIGNAIEIAGAIAVILFGLTFLMASLQG</sequence>
<keyword evidence="12" id="KW-0170">Cobalt</keyword>
<evidence type="ECO:0000256" key="13">
    <source>
        <dbReference type="RuleBase" id="RU362101"/>
    </source>
</evidence>
<keyword evidence="7 13" id="KW-0812">Transmembrane</keyword>
<evidence type="ECO:0000256" key="4">
    <source>
        <dbReference type="ARBA" id="ARBA00022448"/>
    </source>
</evidence>
<accession>A0A936YK23</accession>
<feature type="transmembrane region" description="Helical" evidence="13">
    <location>
        <begin position="128"/>
        <end position="153"/>
    </location>
</feature>
<evidence type="ECO:0000256" key="10">
    <source>
        <dbReference type="ARBA" id="ARBA00023112"/>
    </source>
</evidence>
<protein>
    <recommendedName>
        <fullName evidence="13">Nickel/cobalt efflux system</fullName>
    </recommendedName>
</protein>
<gene>
    <name evidence="15" type="ORF">JJB09_06840</name>
</gene>
<evidence type="ECO:0000256" key="9">
    <source>
        <dbReference type="ARBA" id="ARBA00023065"/>
    </source>
</evidence>
<evidence type="ECO:0000256" key="2">
    <source>
        <dbReference type="ARBA" id="ARBA00004651"/>
    </source>
</evidence>
<dbReference type="PANTHER" id="PTHR40659:SF1">
    <property type="entry name" value="NICKEL_COBALT EFFLUX SYSTEM RCNA"/>
    <property type="match status" value="1"/>
</dbReference>
<evidence type="ECO:0000256" key="12">
    <source>
        <dbReference type="ARBA" id="ARBA00023285"/>
    </source>
</evidence>
<comment type="subcellular location">
    <subcellularLocation>
        <location evidence="2 13">Cell membrane</location>
        <topology evidence="2 13">Multi-pass membrane protein</topology>
    </subcellularLocation>
</comment>
<keyword evidence="14" id="KW-0732">Signal</keyword>
<name>A0A936YK23_9HYPH</name>
<keyword evidence="5" id="KW-1003">Cell membrane</keyword>
<keyword evidence="6" id="KW-0533">Nickel</keyword>
<dbReference type="PANTHER" id="PTHR40659">
    <property type="entry name" value="NICKEL/COBALT EFFLUX SYSTEM RCNA"/>
    <property type="match status" value="1"/>
</dbReference>
<dbReference type="InterPro" id="IPR051224">
    <property type="entry name" value="NiCoT_RcnA"/>
</dbReference>
<feature type="transmembrane region" description="Helical" evidence="13">
    <location>
        <begin position="165"/>
        <end position="183"/>
    </location>
</feature>
<evidence type="ECO:0000256" key="3">
    <source>
        <dbReference type="ARBA" id="ARBA00022426"/>
    </source>
</evidence>
<keyword evidence="16" id="KW-1185">Reference proteome</keyword>
<feature type="chain" id="PRO_5038025541" description="Nickel/cobalt efflux system" evidence="14">
    <location>
        <begin position="31"/>
        <end position="360"/>
    </location>
</feature>
<proteinExistence type="inferred from homology"/>
<evidence type="ECO:0000256" key="8">
    <source>
        <dbReference type="ARBA" id="ARBA00022989"/>
    </source>
</evidence>
<organism evidence="15 16">
    <name type="scientific">Rhizobium setariae</name>
    <dbReference type="NCBI Taxonomy" id="2801340"/>
    <lineage>
        <taxon>Bacteria</taxon>
        <taxon>Pseudomonadati</taxon>
        <taxon>Pseudomonadota</taxon>
        <taxon>Alphaproteobacteria</taxon>
        <taxon>Hyphomicrobiales</taxon>
        <taxon>Rhizobiaceae</taxon>
        <taxon>Rhizobium/Agrobacterium group</taxon>
        <taxon>Rhizobium</taxon>
    </lineage>
</organism>
<dbReference type="RefSeq" id="WP_201655089.1">
    <property type="nucleotide sequence ID" value="NZ_JAEQNC010000003.1"/>
</dbReference>
<feature type="signal peptide" evidence="14">
    <location>
        <begin position="1"/>
        <end position="30"/>
    </location>
</feature>
<dbReference type="GO" id="GO:0010045">
    <property type="term" value="P:response to nickel cation"/>
    <property type="evidence" value="ECO:0007669"/>
    <property type="project" value="TreeGrafter"/>
</dbReference>
<keyword evidence="10" id="KW-0921">Nickel transport</keyword>
<feature type="transmembrane region" description="Helical" evidence="13">
    <location>
        <begin position="88"/>
        <end position="107"/>
    </location>
</feature>
<dbReference type="Proteomes" id="UP000633219">
    <property type="component" value="Unassembled WGS sequence"/>
</dbReference>
<keyword evidence="3" id="KW-0171">Cobalt transport</keyword>
<feature type="transmembrane region" description="Helical" evidence="13">
    <location>
        <begin position="291"/>
        <end position="316"/>
    </location>
</feature>
<feature type="transmembrane region" description="Helical" evidence="13">
    <location>
        <begin position="261"/>
        <end position="285"/>
    </location>
</feature>
<keyword evidence="9" id="KW-0406">Ion transport</keyword>
<evidence type="ECO:0000256" key="11">
    <source>
        <dbReference type="ARBA" id="ARBA00023136"/>
    </source>
</evidence>
<reference evidence="15" key="1">
    <citation type="submission" date="2021-01" db="EMBL/GenBank/DDBJ databases">
        <title>Rhizobium sp. strain KVB221 16S ribosomal RNA gene Genome sequencing and assembly.</title>
        <authorList>
            <person name="Kang M."/>
        </authorList>
    </citation>
    <scope>NUCLEOTIDE SEQUENCE</scope>
    <source>
        <strain evidence="15">KVB221</strain>
    </source>
</reference>
<dbReference type="AlphaFoldDB" id="A0A936YK23"/>
<feature type="transmembrane region" description="Helical" evidence="13">
    <location>
        <begin position="337"/>
        <end position="358"/>
    </location>
</feature>
<evidence type="ECO:0000313" key="15">
    <source>
        <dbReference type="EMBL" id="MBL0371740.1"/>
    </source>
</evidence>
<evidence type="ECO:0000313" key="16">
    <source>
        <dbReference type="Proteomes" id="UP000633219"/>
    </source>
</evidence>
<dbReference type="EMBL" id="JAEQNC010000003">
    <property type="protein sequence ID" value="MBL0371740.1"/>
    <property type="molecule type" value="Genomic_DNA"/>
</dbReference>
<evidence type="ECO:0000256" key="6">
    <source>
        <dbReference type="ARBA" id="ARBA00022596"/>
    </source>
</evidence>
<keyword evidence="11 13" id="KW-0472">Membrane</keyword>
<dbReference type="GO" id="GO:0046583">
    <property type="term" value="F:monoatomic cation efflux transmembrane transporter activity"/>
    <property type="evidence" value="ECO:0007669"/>
    <property type="project" value="TreeGrafter"/>
</dbReference>
<dbReference type="InterPro" id="IPR011541">
    <property type="entry name" value="Ni/Co_transpt_high_affinity"/>
</dbReference>
<dbReference type="GO" id="GO:0032025">
    <property type="term" value="P:response to cobalt ion"/>
    <property type="evidence" value="ECO:0007669"/>
    <property type="project" value="TreeGrafter"/>
</dbReference>
<evidence type="ECO:0000256" key="5">
    <source>
        <dbReference type="ARBA" id="ARBA00022475"/>
    </source>
</evidence>